<evidence type="ECO:0000313" key="8">
    <source>
        <dbReference type="Proteomes" id="UP000054600"/>
    </source>
</evidence>
<protein>
    <submittedName>
        <fullName evidence="7">Phosphoribose diphosphate:decaprenyl-phosphate phosphoribosyltransferase</fullName>
    </submittedName>
</protein>
<feature type="transmembrane region" description="Helical" evidence="6">
    <location>
        <begin position="273"/>
        <end position="293"/>
    </location>
</feature>
<dbReference type="RefSeq" id="WP_026253851.1">
    <property type="nucleotide sequence ID" value="NZ_KB892383.1"/>
</dbReference>
<dbReference type="NCBIfam" id="NF008977">
    <property type="entry name" value="PRK12324.1-2"/>
    <property type="match status" value="1"/>
</dbReference>
<dbReference type="AlphaFoldDB" id="A0A0W0YLW9"/>
<keyword evidence="2" id="KW-1003">Cell membrane</keyword>
<accession>A0A0W0YLW9</accession>
<keyword evidence="4 6" id="KW-1133">Transmembrane helix</keyword>
<dbReference type="InterPro" id="IPR000537">
    <property type="entry name" value="UbiA_prenyltransferase"/>
</dbReference>
<feature type="transmembrane region" description="Helical" evidence="6">
    <location>
        <begin position="20"/>
        <end position="41"/>
    </location>
</feature>
<comment type="subcellular location">
    <subcellularLocation>
        <location evidence="1">Membrane</location>
        <topology evidence="1">Multi-pass membrane protein</topology>
    </subcellularLocation>
</comment>
<name>A0A0W0YLW9_9GAMM</name>
<comment type="caution">
    <text evidence="7">The sequence shown here is derived from an EMBL/GenBank/DDBJ whole genome shotgun (WGS) entry which is preliminary data.</text>
</comment>
<dbReference type="OrthoDB" id="9803632at2"/>
<evidence type="ECO:0000256" key="3">
    <source>
        <dbReference type="ARBA" id="ARBA00022692"/>
    </source>
</evidence>
<keyword evidence="8" id="KW-1185">Reference proteome</keyword>
<keyword evidence="7" id="KW-0808">Transferase</keyword>
<evidence type="ECO:0000256" key="2">
    <source>
        <dbReference type="ARBA" id="ARBA00022475"/>
    </source>
</evidence>
<feature type="transmembrane region" description="Helical" evidence="6">
    <location>
        <begin position="89"/>
        <end position="106"/>
    </location>
</feature>
<dbReference type="Gene3D" id="1.10.357.140">
    <property type="entry name" value="UbiA prenyltransferase"/>
    <property type="match status" value="1"/>
</dbReference>
<dbReference type="GO" id="GO:0016765">
    <property type="term" value="F:transferase activity, transferring alkyl or aryl (other than methyl) groups"/>
    <property type="evidence" value="ECO:0007669"/>
    <property type="project" value="InterPro"/>
</dbReference>
<gene>
    <name evidence="7" type="ORF">Lsha_2174</name>
</gene>
<sequence>MIALINNISRAGYMDRLINYFSLLRVPHWSKSVFVMLGFIYTPIPGYFIPALLASLAFCLISSAVYIYNDIQDRTEDSLHPHKCRRPIASDRVSVTDAIFLLFLLLFTGLTLGWLISKQLAIILTVYLLINIAYNHLLKLLPVFDVACIATGFMLRVLAGTVGIGIALSGWLLVAATLLSLFIALNKRRLEMQLGLKNSTRKVLKKYDPALLSMLITATGIATFITYLAYIIFARDESFYFVLTLPFAAIALWRFAGLAAVDVDNDDPINVFIYDHLSRMNFWCFVILTSMALTR</sequence>
<organism evidence="7 8">
    <name type="scientific">Legionella shakespearei DSM 23087</name>
    <dbReference type="NCBI Taxonomy" id="1122169"/>
    <lineage>
        <taxon>Bacteria</taxon>
        <taxon>Pseudomonadati</taxon>
        <taxon>Pseudomonadota</taxon>
        <taxon>Gammaproteobacteria</taxon>
        <taxon>Legionellales</taxon>
        <taxon>Legionellaceae</taxon>
        <taxon>Legionella</taxon>
    </lineage>
</organism>
<keyword evidence="5 6" id="KW-0472">Membrane</keyword>
<dbReference type="EMBL" id="LNYW01000059">
    <property type="protein sequence ID" value="KTD57896.1"/>
    <property type="molecule type" value="Genomic_DNA"/>
</dbReference>
<feature type="transmembrane region" description="Helical" evidence="6">
    <location>
        <begin position="164"/>
        <end position="186"/>
    </location>
</feature>
<keyword evidence="3 6" id="KW-0812">Transmembrane</keyword>
<dbReference type="Proteomes" id="UP000054600">
    <property type="component" value="Unassembled WGS sequence"/>
</dbReference>
<feature type="transmembrane region" description="Helical" evidence="6">
    <location>
        <begin position="47"/>
        <end position="68"/>
    </location>
</feature>
<feature type="transmembrane region" description="Helical" evidence="6">
    <location>
        <begin position="112"/>
        <end position="130"/>
    </location>
</feature>
<keyword evidence="7" id="KW-0328">Glycosyltransferase</keyword>
<dbReference type="CDD" id="cd13963">
    <property type="entry name" value="PT_UbiA_2"/>
    <property type="match status" value="1"/>
</dbReference>
<evidence type="ECO:0000256" key="1">
    <source>
        <dbReference type="ARBA" id="ARBA00004141"/>
    </source>
</evidence>
<dbReference type="GO" id="GO:0016020">
    <property type="term" value="C:membrane"/>
    <property type="evidence" value="ECO:0007669"/>
    <property type="project" value="UniProtKB-SubCell"/>
</dbReference>
<evidence type="ECO:0000256" key="4">
    <source>
        <dbReference type="ARBA" id="ARBA00022989"/>
    </source>
</evidence>
<dbReference type="STRING" id="1122169.Lsha_2174"/>
<dbReference type="GO" id="GO:0016757">
    <property type="term" value="F:glycosyltransferase activity"/>
    <property type="evidence" value="ECO:0007669"/>
    <property type="project" value="UniProtKB-KW"/>
</dbReference>
<evidence type="ECO:0000313" key="7">
    <source>
        <dbReference type="EMBL" id="KTD57896.1"/>
    </source>
</evidence>
<dbReference type="Pfam" id="PF01040">
    <property type="entry name" value="UbiA"/>
    <property type="match status" value="1"/>
</dbReference>
<proteinExistence type="predicted"/>
<dbReference type="eggNOG" id="COG0382">
    <property type="taxonomic scope" value="Bacteria"/>
</dbReference>
<dbReference type="InterPro" id="IPR044878">
    <property type="entry name" value="UbiA_sf"/>
</dbReference>
<evidence type="ECO:0000256" key="5">
    <source>
        <dbReference type="ARBA" id="ARBA00023136"/>
    </source>
</evidence>
<feature type="transmembrane region" description="Helical" evidence="6">
    <location>
        <begin position="239"/>
        <end position="261"/>
    </location>
</feature>
<reference evidence="7 8" key="1">
    <citation type="submission" date="2015-11" db="EMBL/GenBank/DDBJ databases">
        <title>Genomic analysis of 38 Legionella species identifies large and diverse effector repertoires.</title>
        <authorList>
            <person name="Burstein D."/>
            <person name="Amaro F."/>
            <person name="Zusman T."/>
            <person name="Lifshitz Z."/>
            <person name="Cohen O."/>
            <person name="Gilbert J.A."/>
            <person name="Pupko T."/>
            <person name="Shuman H.A."/>
            <person name="Segal G."/>
        </authorList>
    </citation>
    <scope>NUCLEOTIDE SEQUENCE [LARGE SCALE GENOMIC DNA]</scope>
    <source>
        <strain evidence="7 8">ATCC 49655</strain>
    </source>
</reference>
<evidence type="ECO:0000256" key="6">
    <source>
        <dbReference type="SAM" id="Phobius"/>
    </source>
</evidence>
<feature type="transmembrane region" description="Helical" evidence="6">
    <location>
        <begin position="207"/>
        <end position="233"/>
    </location>
</feature>
<dbReference type="PATRIC" id="fig|1122169.6.peg.2495"/>